<protein>
    <recommendedName>
        <fullName evidence="2">DUF305 domain-containing protein</fullName>
    </recommendedName>
</protein>
<dbReference type="PANTHER" id="PTHR36933:SF1">
    <property type="entry name" value="SLL0788 PROTEIN"/>
    <property type="match status" value="1"/>
</dbReference>
<accession>A0ABY1QTT4</accession>
<dbReference type="Proteomes" id="UP001158049">
    <property type="component" value="Unassembled WGS sequence"/>
</dbReference>
<dbReference type="Gene3D" id="1.20.1260.10">
    <property type="match status" value="1"/>
</dbReference>
<name>A0ABY1QTT4_9BURK</name>
<comment type="caution">
    <text evidence="3">The sequence shown here is derived from an EMBL/GenBank/DDBJ whole genome shotgun (WGS) entry which is preliminary data.</text>
</comment>
<evidence type="ECO:0000256" key="1">
    <source>
        <dbReference type="SAM" id="SignalP"/>
    </source>
</evidence>
<evidence type="ECO:0000313" key="4">
    <source>
        <dbReference type="Proteomes" id="UP001158049"/>
    </source>
</evidence>
<sequence length="144" mass="15145">MRRLHCNFANCLAIASLALAAASNALAAGPVTSGHHDGNSAAVAPPSYVASSAKPYAALVDDAMQIMNDGMTRAPMTGDADHDFAAMMLPHHQGAVDMAKAELLYGTNPVLRRLAQEIIVTQGQEIQVMQLELKKQTAVPAARP</sequence>
<dbReference type="InterPro" id="IPR012347">
    <property type="entry name" value="Ferritin-like"/>
</dbReference>
<gene>
    <name evidence="3" type="ORF">SAMN06295970_1387</name>
</gene>
<dbReference type="RefSeq" id="WP_283445524.1">
    <property type="nucleotide sequence ID" value="NZ_FXUL01000038.1"/>
</dbReference>
<organism evidence="3 4">
    <name type="scientific">Noviherbaspirillum suwonense</name>
    <dbReference type="NCBI Taxonomy" id="1224511"/>
    <lineage>
        <taxon>Bacteria</taxon>
        <taxon>Pseudomonadati</taxon>
        <taxon>Pseudomonadota</taxon>
        <taxon>Betaproteobacteria</taxon>
        <taxon>Burkholderiales</taxon>
        <taxon>Oxalobacteraceae</taxon>
        <taxon>Noviherbaspirillum</taxon>
    </lineage>
</organism>
<proteinExistence type="predicted"/>
<keyword evidence="4" id="KW-1185">Reference proteome</keyword>
<feature type="signal peptide" evidence="1">
    <location>
        <begin position="1"/>
        <end position="27"/>
    </location>
</feature>
<evidence type="ECO:0000259" key="2">
    <source>
        <dbReference type="Pfam" id="PF03713"/>
    </source>
</evidence>
<dbReference type="EMBL" id="FXUL01000038">
    <property type="protein sequence ID" value="SMP80728.1"/>
    <property type="molecule type" value="Genomic_DNA"/>
</dbReference>
<dbReference type="InterPro" id="IPR005183">
    <property type="entry name" value="DUF305_CopM-like"/>
</dbReference>
<feature type="domain" description="DUF305" evidence="2">
    <location>
        <begin position="61"/>
        <end position="130"/>
    </location>
</feature>
<feature type="chain" id="PRO_5047389312" description="DUF305 domain-containing protein" evidence="1">
    <location>
        <begin position="28"/>
        <end position="144"/>
    </location>
</feature>
<keyword evidence="1" id="KW-0732">Signal</keyword>
<reference evidence="3 4" key="1">
    <citation type="submission" date="2017-05" db="EMBL/GenBank/DDBJ databases">
        <authorList>
            <person name="Varghese N."/>
            <person name="Submissions S."/>
        </authorList>
    </citation>
    <scope>NUCLEOTIDE SEQUENCE [LARGE SCALE GENOMIC DNA]</scope>
    <source>
        <strain evidence="3 4">DSM 26001</strain>
    </source>
</reference>
<dbReference type="PANTHER" id="PTHR36933">
    <property type="entry name" value="SLL0788 PROTEIN"/>
    <property type="match status" value="1"/>
</dbReference>
<dbReference type="Pfam" id="PF03713">
    <property type="entry name" value="DUF305"/>
    <property type="match status" value="1"/>
</dbReference>
<evidence type="ECO:0000313" key="3">
    <source>
        <dbReference type="EMBL" id="SMP80728.1"/>
    </source>
</evidence>